<keyword evidence="5" id="KW-0804">Transcription</keyword>
<dbReference type="Proteomes" id="UP001454036">
    <property type="component" value="Unassembled WGS sequence"/>
</dbReference>
<feature type="domain" description="AP2/ERF" evidence="8">
    <location>
        <begin position="159"/>
        <end position="217"/>
    </location>
</feature>
<keyword evidence="2" id="KW-0611">Plant defense</keyword>
<evidence type="ECO:0000256" key="5">
    <source>
        <dbReference type="ARBA" id="ARBA00023163"/>
    </source>
</evidence>
<keyword evidence="6" id="KW-0539">Nucleus</keyword>
<evidence type="ECO:0000259" key="8">
    <source>
        <dbReference type="PROSITE" id="PS51032"/>
    </source>
</evidence>
<protein>
    <recommendedName>
        <fullName evidence="8">AP2/ERF domain-containing protein</fullName>
    </recommendedName>
</protein>
<dbReference type="InterPro" id="IPR016177">
    <property type="entry name" value="DNA-bd_dom_sf"/>
</dbReference>
<evidence type="ECO:0000313" key="10">
    <source>
        <dbReference type="Proteomes" id="UP001454036"/>
    </source>
</evidence>
<name>A0AAV3NTM1_LITER</name>
<dbReference type="EMBL" id="BAABME010000366">
    <property type="protein sequence ID" value="GAA0142136.1"/>
    <property type="molecule type" value="Genomic_DNA"/>
</dbReference>
<reference evidence="9 10" key="1">
    <citation type="submission" date="2024-01" db="EMBL/GenBank/DDBJ databases">
        <title>The complete chloroplast genome sequence of Lithospermum erythrorhizon: insights into the phylogenetic relationship among Boraginaceae species and the maternal lineages of purple gromwells.</title>
        <authorList>
            <person name="Okada T."/>
            <person name="Watanabe K."/>
        </authorList>
    </citation>
    <scope>NUCLEOTIDE SEQUENCE [LARGE SCALE GENOMIC DNA]</scope>
</reference>
<evidence type="ECO:0000256" key="2">
    <source>
        <dbReference type="ARBA" id="ARBA00022821"/>
    </source>
</evidence>
<organism evidence="9 10">
    <name type="scientific">Lithospermum erythrorhizon</name>
    <name type="common">Purple gromwell</name>
    <name type="synonym">Lithospermum officinale var. erythrorhizon</name>
    <dbReference type="NCBI Taxonomy" id="34254"/>
    <lineage>
        <taxon>Eukaryota</taxon>
        <taxon>Viridiplantae</taxon>
        <taxon>Streptophyta</taxon>
        <taxon>Embryophyta</taxon>
        <taxon>Tracheophyta</taxon>
        <taxon>Spermatophyta</taxon>
        <taxon>Magnoliopsida</taxon>
        <taxon>eudicotyledons</taxon>
        <taxon>Gunneridae</taxon>
        <taxon>Pentapetalae</taxon>
        <taxon>asterids</taxon>
        <taxon>lamiids</taxon>
        <taxon>Boraginales</taxon>
        <taxon>Boraginaceae</taxon>
        <taxon>Boraginoideae</taxon>
        <taxon>Lithospermeae</taxon>
        <taxon>Lithospermum</taxon>
    </lineage>
</organism>
<dbReference type="GO" id="GO:0009873">
    <property type="term" value="P:ethylene-activated signaling pathway"/>
    <property type="evidence" value="ECO:0007669"/>
    <property type="project" value="InterPro"/>
</dbReference>
<dbReference type="InterPro" id="IPR044808">
    <property type="entry name" value="ERF_plant"/>
</dbReference>
<dbReference type="GO" id="GO:0006952">
    <property type="term" value="P:defense response"/>
    <property type="evidence" value="ECO:0007669"/>
    <property type="project" value="UniProtKB-KW"/>
</dbReference>
<dbReference type="GO" id="GO:0003700">
    <property type="term" value="F:DNA-binding transcription factor activity"/>
    <property type="evidence" value="ECO:0007669"/>
    <property type="project" value="InterPro"/>
</dbReference>
<evidence type="ECO:0000256" key="3">
    <source>
        <dbReference type="ARBA" id="ARBA00023015"/>
    </source>
</evidence>
<comment type="caution">
    <text evidence="9">The sequence shown here is derived from an EMBL/GenBank/DDBJ whole genome shotgun (WGS) entry which is preliminary data.</text>
</comment>
<dbReference type="GO" id="GO:0005634">
    <property type="term" value="C:nucleus"/>
    <property type="evidence" value="ECO:0007669"/>
    <property type="project" value="UniProtKB-SubCell"/>
</dbReference>
<dbReference type="PRINTS" id="PR00367">
    <property type="entry name" value="ETHRSPELEMNT"/>
</dbReference>
<dbReference type="SMART" id="SM00380">
    <property type="entry name" value="AP2"/>
    <property type="match status" value="1"/>
</dbReference>
<dbReference type="CDD" id="cd00018">
    <property type="entry name" value="AP2"/>
    <property type="match status" value="1"/>
</dbReference>
<accession>A0AAV3NTM1</accession>
<evidence type="ECO:0000256" key="6">
    <source>
        <dbReference type="ARBA" id="ARBA00023242"/>
    </source>
</evidence>
<feature type="region of interest" description="Disordered" evidence="7">
    <location>
        <begin position="221"/>
        <end position="261"/>
    </location>
</feature>
<dbReference type="AlphaFoldDB" id="A0AAV3NTM1"/>
<dbReference type="InterPro" id="IPR036955">
    <property type="entry name" value="AP2/ERF_dom_sf"/>
</dbReference>
<evidence type="ECO:0000313" key="9">
    <source>
        <dbReference type="EMBL" id="GAA0142136.1"/>
    </source>
</evidence>
<feature type="compositionally biased region" description="Low complexity" evidence="7">
    <location>
        <begin position="233"/>
        <end position="250"/>
    </location>
</feature>
<dbReference type="PANTHER" id="PTHR31190">
    <property type="entry name" value="DNA-BINDING DOMAIN"/>
    <property type="match status" value="1"/>
</dbReference>
<evidence type="ECO:0000256" key="4">
    <source>
        <dbReference type="ARBA" id="ARBA00023125"/>
    </source>
</evidence>
<sequence>MALCYSNNDDYASDLAVLDSARQHLVDDFDISLLNDPENFFFLGDVFSYDWLQSPDLENSSIKIEPENSIGSPESVQFSSGSPPETLVGILQDPILSADFLSYDWLESINFENTLLTTEPEISSGSENSDYSGVSPPGVTVEVSQEKVSPPVMPPPENHYRGVRRRPWGKYAAEIRDPAKNGARVWLGTYETPEDAALAYDIAAFRIRGSRAVLNFPHRINMGEPEPVRVTSKRSSVSLERSSSSSLSESRSLKRRKILGA</sequence>
<dbReference type="SUPFAM" id="SSF54171">
    <property type="entry name" value="DNA-binding domain"/>
    <property type="match status" value="1"/>
</dbReference>
<dbReference type="InterPro" id="IPR001471">
    <property type="entry name" value="AP2/ERF_dom"/>
</dbReference>
<proteinExistence type="predicted"/>
<dbReference type="PROSITE" id="PS51032">
    <property type="entry name" value="AP2_ERF"/>
    <property type="match status" value="1"/>
</dbReference>
<keyword evidence="10" id="KW-1185">Reference proteome</keyword>
<dbReference type="FunFam" id="3.30.730.10:FF:000001">
    <property type="entry name" value="Ethylene-responsive transcription factor 2"/>
    <property type="match status" value="1"/>
</dbReference>
<keyword evidence="3" id="KW-0805">Transcription regulation</keyword>
<dbReference type="Pfam" id="PF00847">
    <property type="entry name" value="AP2"/>
    <property type="match status" value="1"/>
</dbReference>
<dbReference type="GO" id="GO:0003677">
    <property type="term" value="F:DNA binding"/>
    <property type="evidence" value="ECO:0007669"/>
    <property type="project" value="UniProtKB-KW"/>
</dbReference>
<comment type="subcellular location">
    <subcellularLocation>
        <location evidence="1">Nucleus</location>
    </subcellularLocation>
</comment>
<evidence type="ECO:0000256" key="7">
    <source>
        <dbReference type="SAM" id="MobiDB-lite"/>
    </source>
</evidence>
<gene>
    <name evidence="9" type="ORF">LIER_03101</name>
</gene>
<dbReference type="PANTHER" id="PTHR31190:SF287">
    <property type="entry name" value="DEVELOPMENT RELATED ERF PROTEIN"/>
    <property type="match status" value="1"/>
</dbReference>
<evidence type="ECO:0000256" key="1">
    <source>
        <dbReference type="ARBA" id="ARBA00004123"/>
    </source>
</evidence>
<dbReference type="Gene3D" id="3.30.730.10">
    <property type="entry name" value="AP2/ERF domain"/>
    <property type="match status" value="1"/>
</dbReference>
<keyword evidence="4" id="KW-0238">DNA-binding</keyword>